<accession>A0A1B3XJY7</accession>
<dbReference type="InterPro" id="IPR052173">
    <property type="entry name" value="Beta-lactam_resp_regulator"/>
</dbReference>
<dbReference type="Proteomes" id="UP000077926">
    <property type="component" value="Chromosome"/>
</dbReference>
<feature type="transmembrane region" description="Helical" evidence="1">
    <location>
        <begin position="7"/>
        <end position="33"/>
    </location>
</feature>
<evidence type="ECO:0000259" key="2">
    <source>
        <dbReference type="Pfam" id="PF05569"/>
    </source>
</evidence>
<dbReference type="KEGG" id="bmur:ABE28_004055"/>
<dbReference type="CDD" id="cd07326">
    <property type="entry name" value="M56_BlaR1_MecR1_like"/>
    <property type="match status" value="1"/>
</dbReference>
<keyword evidence="1" id="KW-0812">Transmembrane</keyword>
<dbReference type="RefSeq" id="WP_064462006.1">
    <property type="nucleotide sequence ID" value="NZ_JBCNGE010000016.1"/>
</dbReference>
<dbReference type="Pfam" id="PF05569">
    <property type="entry name" value="Peptidase_M56"/>
    <property type="match status" value="1"/>
</dbReference>
<organism evidence="3 4">
    <name type="scientific">Peribacillus muralis</name>
    <dbReference type="NCBI Taxonomy" id="264697"/>
    <lineage>
        <taxon>Bacteria</taxon>
        <taxon>Bacillati</taxon>
        <taxon>Bacillota</taxon>
        <taxon>Bacilli</taxon>
        <taxon>Bacillales</taxon>
        <taxon>Bacillaceae</taxon>
        <taxon>Peribacillus</taxon>
    </lineage>
</organism>
<feature type="transmembrane region" description="Helical" evidence="1">
    <location>
        <begin position="53"/>
        <end position="76"/>
    </location>
</feature>
<evidence type="ECO:0000313" key="4">
    <source>
        <dbReference type="Proteomes" id="UP000077926"/>
    </source>
</evidence>
<dbReference type="STRING" id="264697.ABE28_004055"/>
<keyword evidence="4" id="KW-1185">Reference proteome</keyword>
<dbReference type="PANTHER" id="PTHR34978:SF3">
    <property type="entry name" value="SLR0241 PROTEIN"/>
    <property type="match status" value="1"/>
</dbReference>
<dbReference type="Gene3D" id="3.30.2010.10">
    <property type="entry name" value="Metalloproteases ('zincins'), catalytic domain"/>
    <property type="match status" value="1"/>
</dbReference>
<keyword evidence="1" id="KW-1133">Transmembrane helix</keyword>
<sequence length="282" mass="32221">MWKKKSYFVVSLSLLIACAVWSQMGAFLVHILFGVNIKANFFKFCFSLFKEGTVYYFAVTTLLSILIAYSVLNTIFKIAEQFFLSRKLKHKLFIAKNDRGTKVLNENFNHVNNILVVNADEPLAFTIGFRNPFIVISTGLVELLDVDELEAVVEHESFHQKNFHPLVIFTMQLISQALWFIPLTKWCYKNYKIMSELLADEFAIKKTGTELGISAALLKLIKYCCADNTAPVLAHFSNEAVDYRLRQLVDPHETIPLRADFTTIFVSIYVLLILLGMTIVIV</sequence>
<keyword evidence="1" id="KW-0472">Membrane</keyword>
<dbReference type="PANTHER" id="PTHR34978">
    <property type="entry name" value="POSSIBLE SENSOR-TRANSDUCER PROTEIN BLAR"/>
    <property type="match status" value="1"/>
</dbReference>
<proteinExistence type="predicted"/>
<reference evidence="3 4" key="1">
    <citation type="submission" date="2016-08" db="EMBL/GenBank/DDBJ databases">
        <title>Complete genome sequence of Bacillus muralis G25-68, a strain with toxicity to nematodes.</title>
        <authorList>
            <person name="Zheng Z."/>
        </authorList>
    </citation>
    <scope>NUCLEOTIDE SEQUENCE [LARGE SCALE GENOMIC DNA]</scope>
    <source>
        <strain evidence="3 4">G25-68</strain>
    </source>
</reference>
<dbReference type="EMBL" id="CP017080">
    <property type="protein sequence ID" value="AOH53515.1"/>
    <property type="molecule type" value="Genomic_DNA"/>
</dbReference>
<evidence type="ECO:0000256" key="1">
    <source>
        <dbReference type="SAM" id="Phobius"/>
    </source>
</evidence>
<dbReference type="InterPro" id="IPR008756">
    <property type="entry name" value="Peptidase_M56"/>
</dbReference>
<feature type="transmembrane region" description="Helical" evidence="1">
    <location>
        <begin position="261"/>
        <end position="281"/>
    </location>
</feature>
<feature type="domain" description="Peptidase M56" evidence="2">
    <location>
        <begin position="60"/>
        <end position="246"/>
    </location>
</feature>
<dbReference type="AlphaFoldDB" id="A0A1B3XJY7"/>
<gene>
    <name evidence="3" type="ORF">ABE28_004055</name>
</gene>
<dbReference type="PROSITE" id="PS51257">
    <property type="entry name" value="PROKAR_LIPOPROTEIN"/>
    <property type="match status" value="1"/>
</dbReference>
<evidence type="ECO:0000313" key="3">
    <source>
        <dbReference type="EMBL" id="AOH53515.1"/>
    </source>
</evidence>
<name>A0A1B3XJY7_9BACI</name>
<protein>
    <recommendedName>
        <fullName evidence="2">Peptidase M56 domain-containing protein</fullName>
    </recommendedName>
</protein>